<comment type="caution">
    <text evidence="2">The sequence shown here is derived from an EMBL/GenBank/DDBJ whole genome shotgun (WGS) entry which is preliminary data.</text>
</comment>
<keyword evidence="3" id="KW-1185">Reference proteome</keyword>
<feature type="non-terminal residue" evidence="2">
    <location>
        <position position="1"/>
    </location>
</feature>
<evidence type="ECO:0000313" key="2">
    <source>
        <dbReference type="EMBL" id="VCW67942.1"/>
    </source>
</evidence>
<sequence>MDRIMDSGAPGHSTRTAHLSPPSSSDHHTTREAPHNDPPLVCGASQDALGQPHRGPSVGNSGVCSRHIPGEGATSSWKLRGCATTTHTPSLLDVGTDRQAPGHAAASRVPGQKALTEQPGGAAFRRGPPARIAPGSSERGFKTFLK</sequence>
<feature type="compositionally biased region" description="Polar residues" evidence="1">
    <location>
        <begin position="73"/>
        <end position="89"/>
    </location>
</feature>
<dbReference type="AlphaFoldDB" id="A0A9X9LGY3"/>
<feature type="compositionally biased region" description="Basic and acidic residues" evidence="1">
    <location>
        <begin position="25"/>
        <end position="35"/>
    </location>
</feature>
<evidence type="ECO:0000256" key="1">
    <source>
        <dbReference type="SAM" id="MobiDB-lite"/>
    </source>
</evidence>
<feature type="compositionally biased region" description="Polar residues" evidence="1">
    <location>
        <begin position="13"/>
        <end position="24"/>
    </location>
</feature>
<evidence type="ECO:0000313" key="3">
    <source>
        <dbReference type="Proteomes" id="UP000269945"/>
    </source>
</evidence>
<accession>A0A9X9LGY3</accession>
<proteinExistence type="predicted"/>
<organism evidence="2 3">
    <name type="scientific">Gulo gulo</name>
    <name type="common">Wolverine</name>
    <name type="synonym">Gluton</name>
    <dbReference type="NCBI Taxonomy" id="48420"/>
    <lineage>
        <taxon>Eukaryota</taxon>
        <taxon>Metazoa</taxon>
        <taxon>Chordata</taxon>
        <taxon>Craniata</taxon>
        <taxon>Vertebrata</taxon>
        <taxon>Euteleostomi</taxon>
        <taxon>Mammalia</taxon>
        <taxon>Eutheria</taxon>
        <taxon>Laurasiatheria</taxon>
        <taxon>Carnivora</taxon>
        <taxon>Caniformia</taxon>
        <taxon>Musteloidea</taxon>
        <taxon>Mustelidae</taxon>
        <taxon>Guloninae</taxon>
        <taxon>Gulo</taxon>
    </lineage>
</organism>
<protein>
    <submittedName>
        <fullName evidence="2">Uncharacterized protein</fullName>
    </submittedName>
</protein>
<gene>
    <name evidence="2" type="ORF">BN2614_LOCUS2</name>
</gene>
<reference evidence="2 3" key="1">
    <citation type="submission" date="2018-10" db="EMBL/GenBank/DDBJ databases">
        <authorList>
            <person name="Ekblom R."/>
            <person name="Jareborg N."/>
        </authorList>
    </citation>
    <scope>NUCLEOTIDE SEQUENCE [LARGE SCALE GENOMIC DNA]</scope>
    <source>
        <tissue evidence="2">Muscle</tissue>
    </source>
</reference>
<name>A0A9X9LGY3_GULGU</name>
<dbReference type="EMBL" id="CYRY02003306">
    <property type="protein sequence ID" value="VCW67942.1"/>
    <property type="molecule type" value="Genomic_DNA"/>
</dbReference>
<dbReference type="Proteomes" id="UP000269945">
    <property type="component" value="Unassembled WGS sequence"/>
</dbReference>
<feature type="region of interest" description="Disordered" evidence="1">
    <location>
        <begin position="1"/>
        <end position="146"/>
    </location>
</feature>